<evidence type="ECO:0000313" key="3">
    <source>
        <dbReference type="Proteomes" id="UP001220256"/>
    </source>
</evidence>
<proteinExistence type="predicted"/>
<gene>
    <name evidence="2" type="ORF">N7505_007500</name>
</gene>
<evidence type="ECO:0000313" key="2">
    <source>
        <dbReference type="EMBL" id="KAJ5264707.1"/>
    </source>
</evidence>
<comment type="caution">
    <text evidence="2">The sequence shown here is derived from an EMBL/GenBank/DDBJ whole genome shotgun (WGS) entry which is preliminary data.</text>
</comment>
<keyword evidence="3" id="KW-1185">Reference proteome</keyword>
<evidence type="ECO:0008006" key="4">
    <source>
        <dbReference type="Google" id="ProtNLM"/>
    </source>
</evidence>
<accession>A0ABQ8WDM4</accession>
<dbReference type="EMBL" id="JAPVEB010000004">
    <property type="protein sequence ID" value="KAJ5264707.1"/>
    <property type="molecule type" value="Genomic_DNA"/>
</dbReference>
<feature type="compositionally biased region" description="Basic and acidic residues" evidence="1">
    <location>
        <begin position="192"/>
        <end position="205"/>
    </location>
</feature>
<dbReference type="Proteomes" id="UP001220256">
    <property type="component" value="Unassembled WGS sequence"/>
</dbReference>
<protein>
    <recommendedName>
        <fullName evidence="4">Retrotransposon Copia-like N-terminal domain-containing protein</fullName>
    </recommendedName>
</protein>
<sequence length="265" mass="30212">MDSESEHPKLIRTNYHSWSLGAEVQLTGLGALGIVEGTKPVPEIPSTTRAAEVTNHSQNVKDYRQAEEKAIQWIWNHNYTALSRHESFKEDDTIQTWSAHLDTYNQRLIGTGSELSDLERIAKLLITLPKRFEITVSHTQRIPSLDYQTALQQLLDFENQLPVGAANGSGTALITQTRPRRPFQSRGGRVSNDVKRKTDKTKRGYPEYPAAQTTRLKTYPLYQQVHLSRHPDPIQTTWKMDLLTWQATLHHPQTNENSILEPAIQ</sequence>
<reference evidence="2 3" key="1">
    <citation type="journal article" date="2023" name="IMA Fungus">
        <title>Comparative genomic study of the Penicillium genus elucidates a diverse pangenome and 15 lateral gene transfer events.</title>
        <authorList>
            <person name="Petersen C."/>
            <person name="Sorensen T."/>
            <person name="Nielsen M.R."/>
            <person name="Sondergaard T.E."/>
            <person name="Sorensen J.L."/>
            <person name="Fitzpatrick D.A."/>
            <person name="Frisvad J.C."/>
            <person name="Nielsen K.L."/>
        </authorList>
    </citation>
    <scope>NUCLEOTIDE SEQUENCE [LARGE SCALE GENOMIC DNA]</scope>
    <source>
        <strain evidence="2 3">IBT 3361</strain>
    </source>
</reference>
<name>A0ABQ8WDM4_PENCH</name>
<organism evidence="2 3">
    <name type="scientific">Penicillium chrysogenum</name>
    <name type="common">Penicillium notatum</name>
    <dbReference type="NCBI Taxonomy" id="5076"/>
    <lineage>
        <taxon>Eukaryota</taxon>
        <taxon>Fungi</taxon>
        <taxon>Dikarya</taxon>
        <taxon>Ascomycota</taxon>
        <taxon>Pezizomycotina</taxon>
        <taxon>Eurotiomycetes</taxon>
        <taxon>Eurotiomycetidae</taxon>
        <taxon>Eurotiales</taxon>
        <taxon>Aspergillaceae</taxon>
        <taxon>Penicillium</taxon>
        <taxon>Penicillium chrysogenum species complex</taxon>
    </lineage>
</organism>
<feature type="region of interest" description="Disordered" evidence="1">
    <location>
        <begin position="178"/>
        <end position="205"/>
    </location>
</feature>
<evidence type="ECO:0000256" key="1">
    <source>
        <dbReference type="SAM" id="MobiDB-lite"/>
    </source>
</evidence>